<accession>B4J185</accession>
<dbReference type="InterPro" id="IPR007848">
    <property type="entry name" value="Small_mtfrase_dom"/>
</dbReference>
<dbReference type="PROSITE" id="PS00092">
    <property type="entry name" value="N6_MTASE"/>
    <property type="match status" value="1"/>
</dbReference>
<comment type="similarity">
    <text evidence="1">Belongs to the methyltransferase superfamily. PrmA family.</text>
</comment>
<dbReference type="GO" id="GO:0003676">
    <property type="term" value="F:nucleic acid binding"/>
    <property type="evidence" value="ECO:0007669"/>
    <property type="project" value="InterPro"/>
</dbReference>
<dbReference type="AlphaFoldDB" id="B4J185"/>
<dbReference type="STRING" id="7222.B4J185"/>
<dbReference type="eggNOG" id="KOG3420">
    <property type="taxonomic scope" value="Eukaryota"/>
</dbReference>
<evidence type="ECO:0000313" key="5">
    <source>
        <dbReference type="Proteomes" id="UP000001070"/>
    </source>
</evidence>
<dbReference type="InterPro" id="IPR002052">
    <property type="entry name" value="DNA_methylase_N6_adenine_CS"/>
</dbReference>
<dbReference type="Proteomes" id="UP000001070">
    <property type="component" value="Unassembled WGS sequence"/>
</dbReference>
<dbReference type="SMR" id="B4J185"/>
<keyword evidence="5" id="KW-1185">Reference proteome</keyword>
<dbReference type="GO" id="GO:0005737">
    <property type="term" value="C:cytoplasm"/>
    <property type="evidence" value="ECO:0007669"/>
    <property type="project" value="EnsemblMetazoa"/>
</dbReference>
<dbReference type="CDD" id="cd02440">
    <property type="entry name" value="AdoMet_MTases"/>
    <property type="match status" value="1"/>
</dbReference>
<dbReference type="PhylomeDB" id="B4J185"/>
<evidence type="ECO:0000256" key="2">
    <source>
        <dbReference type="ARBA" id="ARBA00041374"/>
    </source>
</evidence>
<feature type="domain" description="Methyltransferase small" evidence="3">
    <location>
        <begin position="42"/>
        <end position="137"/>
    </location>
</feature>
<evidence type="ECO:0000313" key="4">
    <source>
        <dbReference type="EMBL" id="EDV97954.1"/>
    </source>
</evidence>
<evidence type="ECO:0000256" key="1">
    <source>
        <dbReference type="ARBA" id="ARBA00009741"/>
    </source>
</evidence>
<dbReference type="PANTHER" id="PTHR23290">
    <property type="entry name" value="RRNA N6-ADENOSINE-METHYLTRANSFERASE METTL5"/>
    <property type="match status" value="1"/>
</dbReference>
<dbReference type="PANTHER" id="PTHR23290:SF0">
    <property type="entry name" value="RRNA N6-ADENOSINE-METHYLTRANSFERASE METTL5"/>
    <property type="match status" value="1"/>
</dbReference>
<dbReference type="OrthoDB" id="419617at2759"/>
<dbReference type="EMBL" id="CH916366">
    <property type="protein sequence ID" value="EDV97954.1"/>
    <property type="molecule type" value="Genomic_DNA"/>
</dbReference>
<dbReference type="Gene3D" id="3.40.50.150">
    <property type="entry name" value="Vaccinia Virus protein VP39"/>
    <property type="match status" value="1"/>
</dbReference>
<dbReference type="InterPro" id="IPR029063">
    <property type="entry name" value="SAM-dependent_MTases_sf"/>
</dbReference>
<gene>
    <name evidence="4" type="primary">Dgri\GH17170</name>
    <name evidence="4" type="ORF">Dgri_GH17170</name>
</gene>
<dbReference type="SUPFAM" id="SSF53335">
    <property type="entry name" value="S-adenosyl-L-methionine-dependent methyltransferases"/>
    <property type="match status" value="1"/>
</dbReference>
<protein>
    <recommendedName>
        <fullName evidence="2">Methyltransferase-like protein 5</fullName>
    </recommendedName>
</protein>
<dbReference type="Pfam" id="PF05175">
    <property type="entry name" value="MTS"/>
    <property type="match status" value="1"/>
</dbReference>
<dbReference type="InterPro" id="IPR051720">
    <property type="entry name" value="rRNA_MeTrfase/Polyamine_Synth"/>
</dbReference>
<dbReference type="KEGG" id="dgr:6557641"/>
<name>B4J185_DROGR</name>
<dbReference type="HOGENOM" id="CLU_074702_1_1_1"/>
<organism evidence="5">
    <name type="scientific">Drosophila grimshawi</name>
    <name type="common">Hawaiian fruit fly</name>
    <name type="synonym">Idiomyia grimshawi</name>
    <dbReference type="NCBI Taxonomy" id="7222"/>
    <lineage>
        <taxon>Eukaryota</taxon>
        <taxon>Metazoa</taxon>
        <taxon>Ecdysozoa</taxon>
        <taxon>Arthropoda</taxon>
        <taxon>Hexapoda</taxon>
        <taxon>Insecta</taxon>
        <taxon>Pterygota</taxon>
        <taxon>Neoptera</taxon>
        <taxon>Endopterygota</taxon>
        <taxon>Diptera</taxon>
        <taxon>Brachycera</taxon>
        <taxon>Muscomorpha</taxon>
        <taxon>Ephydroidea</taxon>
        <taxon>Drosophilidae</taxon>
        <taxon>Drosophila</taxon>
        <taxon>Hawaiian Drosophila</taxon>
    </lineage>
</organism>
<evidence type="ECO:0000259" key="3">
    <source>
        <dbReference type="Pfam" id="PF05175"/>
    </source>
</evidence>
<reference evidence="4 5" key="1">
    <citation type="journal article" date="2007" name="Nature">
        <title>Evolution of genes and genomes on the Drosophila phylogeny.</title>
        <authorList>
            <consortium name="Drosophila 12 Genomes Consortium"/>
            <person name="Clark A.G."/>
            <person name="Eisen M.B."/>
            <person name="Smith D.R."/>
            <person name="Bergman C.M."/>
            <person name="Oliver B."/>
            <person name="Markow T.A."/>
            <person name="Kaufman T.C."/>
            <person name="Kellis M."/>
            <person name="Gelbart W."/>
            <person name="Iyer V.N."/>
            <person name="Pollard D.A."/>
            <person name="Sackton T.B."/>
            <person name="Larracuente A.M."/>
            <person name="Singh N.D."/>
            <person name="Abad J.P."/>
            <person name="Abt D.N."/>
            <person name="Adryan B."/>
            <person name="Aguade M."/>
            <person name="Akashi H."/>
            <person name="Anderson W.W."/>
            <person name="Aquadro C.F."/>
            <person name="Ardell D.H."/>
            <person name="Arguello R."/>
            <person name="Artieri C.G."/>
            <person name="Barbash D.A."/>
            <person name="Barker D."/>
            <person name="Barsanti P."/>
            <person name="Batterham P."/>
            <person name="Batzoglou S."/>
            <person name="Begun D."/>
            <person name="Bhutkar A."/>
            <person name="Blanco E."/>
            <person name="Bosak S.A."/>
            <person name="Bradley R.K."/>
            <person name="Brand A.D."/>
            <person name="Brent M.R."/>
            <person name="Brooks A.N."/>
            <person name="Brown R.H."/>
            <person name="Butlin R.K."/>
            <person name="Caggese C."/>
            <person name="Calvi B.R."/>
            <person name="Bernardo de Carvalho A."/>
            <person name="Caspi A."/>
            <person name="Castrezana S."/>
            <person name="Celniker S.E."/>
            <person name="Chang J.L."/>
            <person name="Chapple C."/>
            <person name="Chatterji S."/>
            <person name="Chinwalla A."/>
            <person name="Civetta A."/>
            <person name="Clifton S.W."/>
            <person name="Comeron J.M."/>
            <person name="Costello J.C."/>
            <person name="Coyne J.A."/>
            <person name="Daub J."/>
            <person name="David R.G."/>
            <person name="Delcher A.L."/>
            <person name="Delehaunty K."/>
            <person name="Do C.B."/>
            <person name="Ebling H."/>
            <person name="Edwards K."/>
            <person name="Eickbush T."/>
            <person name="Evans J.D."/>
            <person name="Filipski A."/>
            <person name="Findeiss S."/>
            <person name="Freyhult E."/>
            <person name="Fulton L."/>
            <person name="Fulton R."/>
            <person name="Garcia A.C."/>
            <person name="Gardiner A."/>
            <person name="Garfield D.A."/>
            <person name="Garvin B.E."/>
            <person name="Gibson G."/>
            <person name="Gilbert D."/>
            <person name="Gnerre S."/>
            <person name="Godfrey J."/>
            <person name="Good R."/>
            <person name="Gotea V."/>
            <person name="Gravely B."/>
            <person name="Greenberg A.J."/>
            <person name="Griffiths-Jones S."/>
            <person name="Gross S."/>
            <person name="Guigo R."/>
            <person name="Gustafson E.A."/>
            <person name="Haerty W."/>
            <person name="Hahn M.W."/>
            <person name="Halligan D.L."/>
            <person name="Halpern A.L."/>
            <person name="Halter G.M."/>
            <person name="Han M.V."/>
            <person name="Heger A."/>
            <person name="Hillier L."/>
            <person name="Hinrichs A.S."/>
            <person name="Holmes I."/>
            <person name="Hoskins R.A."/>
            <person name="Hubisz M.J."/>
            <person name="Hultmark D."/>
            <person name="Huntley M.A."/>
            <person name="Jaffe D.B."/>
            <person name="Jagadeeshan S."/>
            <person name="Jeck W.R."/>
            <person name="Johnson J."/>
            <person name="Jones C.D."/>
            <person name="Jordan W.C."/>
            <person name="Karpen G.H."/>
            <person name="Kataoka E."/>
            <person name="Keightley P.D."/>
            <person name="Kheradpour P."/>
            <person name="Kirkness E.F."/>
            <person name="Koerich L.B."/>
            <person name="Kristiansen K."/>
            <person name="Kudrna D."/>
            <person name="Kulathinal R.J."/>
            <person name="Kumar S."/>
            <person name="Kwok R."/>
            <person name="Lander E."/>
            <person name="Langley C.H."/>
            <person name="Lapoint R."/>
            <person name="Lazzaro B.P."/>
            <person name="Lee S.J."/>
            <person name="Levesque L."/>
            <person name="Li R."/>
            <person name="Lin C.F."/>
            <person name="Lin M.F."/>
            <person name="Lindblad-Toh K."/>
            <person name="Llopart A."/>
            <person name="Long M."/>
            <person name="Low L."/>
            <person name="Lozovsky E."/>
            <person name="Lu J."/>
            <person name="Luo M."/>
            <person name="Machado C.A."/>
            <person name="Makalowski W."/>
            <person name="Marzo M."/>
            <person name="Matsuda M."/>
            <person name="Matzkin L."/>
            <person name="McAllister B."/>
            <person name="McBride C.S."/>
            <person name="McKernan B."/>
            <person name="McKernan K."/>
            <person name="Mendez-Lago M."/>
            <person name="Minx P."/>
            <person name="Mollenhauer M.U."/>
            <person name="Montooth K."/>
            <person name="Mount S.M."/>
            <person name="Mu X."/>
            <person name="Myers E."/>
            <person name="Negre B."/>
            <person name="Newfeld S."/>
            <person name="Nielsen R."/>
            <person name="Noor M.A."/>
            <person name="O'Grady P."/>
            <person name="Pachter L."/>
            <person name="Papaceit M."/>
            <person name="Parisi M.J."/>
            <person name="Parisi M."/>
            <person name="Parts L."/>
            <person name="Pedersen J.S."/>
            <person name="Pesole G."/>
            <person name="Phillippy A.M."/>
            <person name="Ponting C.P."/>
            <person name="Pop M."/>
            <person name="Porcelli D."/>
            <person name="Powell J.R."/>
            <person name="Prohaska S."/>
            <person name="Pruitt K."/>
            <person name="Puig M."/>
            <person name="Quesneville H."/>
            <person name="Ram K.R."/>
            <person name="Rand D."/>
            <person name="Rasmussen M.D."/>
            <person name="Reed L.K."/>
            <person name="Reenan R."/>
            <person name="Reily A."/>
            <person name="Remington K.A."/>
            <person name="Rieger T.T."/>
            <person name="Ritchie M.G."/>
            <person name="Robin C."/>
            <person name="Rogers Y.H."/>
            <person name="Rohde C."/>
            <person name="Rozas J."/>
            <person name="Rubenfield M.J."/>
            <person name="Ruiz A."/>
            <person name="Russo S."/>
            <person name="Salzberg S.L."/>
            <person name="Sanchez-Gracia A."/>
            <person name="Saranga D.J."/>
            <person name="Sato H."/>
            <person name="Schaeffer S.W."/>
            <person name="Schatz M.C."/>
            <person name="Schlenke T."/>
            <person name="Schwartz R."/>
            <person name="Segarra C."/>
            <person name="Singh R.S."/>
            <person name="Sirot L."/>
            <person name="Sirota M."/>
            <person name="Sisneros N.B."/>
            <person name="Smith C.D."/>
            <person name="Smith T.F."/>
            <person name="Spieth J."/>
            <person name="Stage D.E."/>
            <person name="Stark A."/>
            <person name="Stephan W."/>
            <person name="Strausberg R.L."/>
            <person name="Strempel S."/>
            <person name="Sturgill D."/>
            <person name="Sutton G."/>
            <person name="Sutton G.G."/>
            <person name="Tao W."/>
            <person name="Teichmann S."/>
            <person name="Tobari Y.N."/>
            <person name="Tomimura Y."/>
            <person name="Tsolas J.M."/>
            <person name="Valente V.L."/>
            <person name="Venter E."/>
            <person name="Venter J.C."/>
            <person name="Vicario S."/>
            <person name="Vieira F.G."/>
            <person name="Vilella A.J."/>
            <person name="Villasante A."/>
            <person name="Walenz B."/>
            <person name="Wang J."/>
            <person name="Wasserman M."/>
            <person name="Watts T."/>
            <person name="Wilson D."/>
            <person name="Wilson R.K."/>
            <person name="Wing R.A."/>
            <person name="Wolfner M.F."/>
            <person name="Wong A."/>
            <person name="Wong G.K."/>
            <person name="Wu C.I."/>
            <person name="Wu G."/>
            <person name="Yamamoto D."/>
            <person name="Yang H.P."/>
            <person name="Yang S.P."/>
            <person name="Yorke J.A."/>
            <person name="Yoshida K."/>
            <person name="Zdobnov E."/>
            <person name="Zhang P."/>
            <person name="Zhang Y."/>
            <person name="Zimin A.V."/>
            <person name="Baldwin J."/>
            <person name="Abdouelleil A."/>
            <person name="Abdulkadir J."/>
            <person name="Abebe A."/>
            <person name="Abera B."/>
            <person name="Abreu J."/>
            <person name="Acer S.C."/>
            <person name="Aftuck L."/>
            <person name="Alexander A."/>
            <person name="An P."/>
            <person name="Anderson E."/>
            <person name="Anderson S."/>
            <person name="Arachi H."/>
            <person name="Azer M."/>
            <person name="Bachantsang P."/>
            <person name="Barry A."/>
            <person name="Bayul T."/>
            <person name="Berlin A."/>
            <person name="Bessette D."/>
            <person name="Bloom T."/>
            <person name="Blye J."/>
            <person name="Boguslavskiy L."/>
            <person name="Bonnet C."/>
            <person name="Boukhgalter B."/>
            <person name="Bourzgui I."/>
            <person name="Brown A."/>
            <person name="Cahill P."/>
            <person name="Channer S."/>
            <person name="Cheshatsang Y."/>
            <person name="Chuda L."/>
            <person name="Citroen M."/>
            <person name="Collymore A."/>
            <person name="Cooke P."/>
            <person name="Costello M."/>
            <person name="D'Aco K."/>
            <person name="Daza R."/>
            <person name="De Haan G."/>
            <person name="DeGray S."/>
            <person name="DeMaso C."/>
            <person name="Dhargay N."/>
            <person name="Dooley K."/>
            <person name="Dooley E."/>
            <person name="Doricent M."/>
            <person name="Dorje P."/>
            <person name="Dorjee K."/>
            <person name="Dupes A."/>
            <person name="Elong R."/>
            <person name="Falk J."/>
            <person name="Farina A."/>
            <person name="Faro S."/>
            <person name="Ferguson D."/>
            <person name="Fisher S."/>
            <person name="Foley C.D."/>
            <person name="Franke A."/>
            <person name="Friedrich D."/>
            <person name="Gadbois L."/>
            <person name="Gearin G."/>
            <person name="Gearin C.R."/>
            <person name="Giannoukos G."/>
            <person name="Goode T."/>
            <person name="Graham J."/>
            <person name="Grandbois E."/>
            <person name="Grewal S."/>
            <person name="Gyaltsen K."/>
            <person name="Hafez N."/>
            <person name="Hagos B."/>
            <person name="Hall J."/>
            <person name="Henson C."/>
            <person name="Hollinger A."/>
            <person name="Honan T."/>
            <person name="Huard M.D."/>
            <person name="Hughes L."/>
            <person name="Hurhula B."/>
            <person name="Husby M.E."/>
            <person name="Kamat A."/>
            <person name="Kanga B."/>
            <person name="Kashin S."/>
            <person name="Khazanovich D."/>
            <person name="Kisner P."/>
            <person name="Lance K."/>
            <person name="Lara M."/>
            <person name="Lee W."/>
            <person name="Lennon N."/>
            <person name="Letendre F."/>
            <person name="LeVine R."/>
            <person name="Lipovsky A."/>
            <person name="Liu X."/>
            <person name="Liu J."/>
            <person name="Liu S."/>
            <person name="Lokyitsang T."/>
            <person name="Lokyitsang Y."/>
            <person name="Lubonja R."/>
            <person name="Lui A."/>
            <person name="MacDonald P."/>
            <person name="Magnisalis V."/>
            <person name="Maru K."/>
            <person name="Matthews C."/>
            <person name="McCusker W."/>
            <person name="McDonough S."/>
            <person name="Mehta T."/>
            <person name="Meldrim J."/>
            <person name="Meneus L."/>
            <person name="Mihai O."/>
            <person name="Mihalev A."/>
            <person name="Mihova T."/>
            <person name="Mittelman R."/>
            <person name="Mlenga V."/>
            <person name="Montmayeur A."/>
            <person name="Mulrain L."/>
            <person name="Navidi A."/>
            <person name="Naylor J."/>
            <person name="Negash T."/>
            <person name="Nguyen T."/>
            <person name="Nguyen N."/>
            <person name="Nicol R."/>
            <person name="Norbu C."/>
            <person name="Norbu N."/>
            <person name="Novod N."/>
            <person name="O'Neill B."/>
            <person name="Osman S."/>
            <person name="Markiewicz E."/>
            <person name="Oyono O.L."/>
            <person name="Patti C."/>
            <person name="Phunkhang P."/>
            <person name="Pierre F."/>
            <person name="Priest M."/>
            <person name="Raghuraman S."/>
            <person name="Rege F."/>
            <person name="Reyes R."/>
            <person name="Rise C."/>
            <person name="Rogov P."/>
            <person name="Ross K."/>
            <person name="Ryan E."/>
            <person name="Settipalli S."/>
            <person name="Shea T."/>
            <person name="Sherpa N."/>
            <person name="Shi L."/>
            <person name="Shih D."/>
            <person name="Sparrow T."/>
            <person name="Spaulding J."/>
            <person name="Stalker J."/>
            <person name="Stange-Thomann N."/>
            <person name="Stavropoulos S."/>
            <person name="Stone C."/>
            <person name="Strader C."/>
            <person name="Tesfaye S."/>
            <person name="Thomson T."/>
            <person name="Thoulutsang Y."/>
            <person name="Thoulutsang D."/>
            <person name="Topham K."/>
            <person name="Topping I."/>
            <person name="Tsamla T."/>
            <person name="Vassiliev H."/>
            <person name="Vo A."/>
            <person name="Wangchuk T."/>
            <person name="Wangdi T."/>
            <person name="Weiand M."/>
            <person name="Wilkinson J."/>
            <person name="Wilson A."/>
            <person name="Yadav S."/>
            <person name="Young G."/>
            <person name="Yu Q."/>
            <person name="Zembek L."/>
            <person name="Zhong D."/>
            <person name="Zimmer A."/>
            <person name="Zwirko Z."/>
            <person name="Jaffe D.B."/>
            <person name="Alvarez P."/>
            <person name="Brockman W."/>
            <person name="Butler J."/>
            <person name="Chin C."/>
            <person name="Gnerre S."/>
            <person name="Grabherr M."/>
            <person name="Kleber M."/>
            <person name="Mauceli E."/>
            <person name="MacCallum I."/>
        </authorList>
    </citation>
    <scope>NUCLEOTIDE SEQUENCE [LARGE SCALE GENOMIC DNA]</scope>
    <source>
        <strain evidence="5">Tucson 15287-2541.00</strain>
    </source>
</reference>
<proteinExistence type="inferred from homology"/>
<dbReference type="OMA" id="DVVYSIH"/>
<dbReference type="InParanoid" id="B4J185"/>
<dbReference type="GO" id="GO:0008988">
    <property type="term" value="F:rRNA (adenine-N6-)-methyltransferase activity"/>
    <property type="evidence" value="ECO:0007669"/>
    <property type="project" value="EnsemblMetazoa"/>
</dbReference>
<dbReference type="FunCoup" id="B4J185">
    <property type="interactions" value="1222"/>
</dbReference>
<sequence length="213" mass="24019">MARLKMKKLEEYLQCVDHFEQPKILLEQYPTPPHIAACMTHHMQAQHDDIDGKFVADLGCGCGMLSIGAALLGAQLTVGFELDDAALNIYRQNVIDMELPGVDGVRVNVLHLAGSKWDNVFDTVLMNPPFGTKHNAGMDMRFLDVGMRLATGAVYSLHKTSTRTYIQKKSKEWGARGNVVAELRYNIDASYKFHKQKSKDIEVDFWRFDVSDL</sequence>